<dbReference type="RefSeq" id="WP_183326793.1">
    <property type="nucleotide sequence ID" value="NZ_JACHHK010000001.1"/>
</dbReference>
<keyword evidence="3" id="KW-1185">Reference proteome</keyword>
<organism evidence="2 3">
    <name type="scientific">Catenisphaera adipataccumulans</name>
    <dbReference type="NCBI Taxonomy" id="700500"/>
    <lineage>
        <taxon>Bacteria</taxon>
        <taxon>Bacillati</taxon>
        <taxon>Bacillota</taxon>
        <taxon>Erysipelotrichia</taxon>
        <taxon>Erysipelotrichales</taxon>
        <taxon>Erysipelotrichaceae</taxon>
        <taxon>Catenisphaera</taxon>
    </lineage>
</organism>
<evidence type="ECO:0000256" key="1">
    <source>
        <dbReference type="SAM" id="Coils"/>
    </source>
</evidence>
<dbReference type="AlphaFoldDB" id="A0A7W8CVE5"/>
<evidence type="ECO:0000313" key="3">
    <source>
        <dbReference type="Proteomes" id="UP000539953"/>
    </source>
</evidence>
<proteinExistence type="predicted"/>
<gene>
    <name evidence="2" type="ORF">HNQ47_000281</name>
</gene>
<feature type="coiled-coil region" evidence="1">
    <location>
        <begin position="4"/>
        <end position="31"/>
    </location>
</feature>
<dbReference type="EMBL" id="JACHHK010000001">
    <property type="protein sequence ID" value="MBB5182278.1"/>
    <property type="molecule type" value="Genomic_DNA"/>
</dbReference>
<sequence>MNDNEELYEEFEDQDADIKEKEALIEEAEKLKDIDDWNELAPRVNDLQRAWRRIHYWESGYEDELKEKFDAIMDTFYDKKREADQAGEQIKEDLIKKAEEVSQSEDWKNATQQMKDLMTQWKAAPRLGRRKDDELWNRFNAARQTFYTRKHEHWEDMKEHFEDAREAKEKLIVEAEALKDSEEWQKAGNQFKDLMTRWKEAGNAGREYEDDLWERFNGARQHFYQRRNAFYEELHKTQDANYQAKQELIEKAKAIEATKDYSRENTQTMKDFGVQWKEIGSCGRARENEIWNSFRSVMDDYFDGLKELNAKKHEEWKERMANTIDRKKYDIENEKRRISRLEEDLRGLNSQSRMDEIEDEIDEAEEEIHQLEDEIADIESKISEE</sequence>
<evidence type="ECO:0000313" key="2">
    <source>
        <dbReference type="EMBL" id="MBB5182278.1"/>
    </source>
</evidence>
<reference evidence="2 3" key="1">
    <citation type="submission" date="2020-08" db="EMBL/GenBank/DDBJ databases">
        <title>Genomic Encyclopedia of Type Strains, Phase IV (KMG-IV): sequencing the most valuable type-strain genomes for metagenomic binning, comparative biology and taxonomic classification.</title>
        <authorList>
            <person name="Goeker M."/>
        </authorList>
    </citation>
    <scope>NUCLEOTIDE SEQUENCE [LARGE SCALE GENOMIC DNA]</scope>
    <source>
        <strain evidence="2 3">DSM 25799</strain>
    </source>
</reference>
<feature type="coiled-coil region" evidence="1">
    <location>
        <begin position="324"/>
        <end position="381"/>
    </location>
</feature>
<name>A0A7W8CVE5_9FIRM</name>
<protein>
    <submittedName>
        <fullName evidence="2">Putative nucleic acid-binding Zn-ribbon protein</fullName>
    </submittedName>
</protein>
<comment type="caution">
    <text evidence="2">The sequence shown here is derived from an EMBL/GenBank/DDBJ whole genome shotgun (WGS) entry which is preliminary data.</text>
</comment>
<keyword evidence="1" id="KW-0175">Coiled coil</keyword>
<dbReference type="Gene3D" id="1.10.287.1490">
    <property type="match status" value="1"/>
</dbReference>
<dbReference type="InterPro" id="IPR007139">
    <property type="entry name" value="DUF349"/>
</dbReference>
<accession>A0A7W8CVE5</accession>
<dbReference type="Proteomes" id="UP000539953">
    <property type="component" value="Unassembled WGS sequence"/>
</dbReference>
<dbReference type="Pfam" id="PF03993">
    <property type="entry name" value="DUF349"/>
    <property type="match status" value="4"/>
</dbReference>